<evidence type="ECO:0000313" key="1">
    <source>
        <dbReference type="EMBL" id="MBW96180.1"/>
    </source>
</evidence>
<dbReference type="AlphaFoldDB" id="A0A2P2JRU3"/>
<proteinExistence type="predicted"/>
<protein>
    <submittedName>
        <fullName evidence="1">Uncharacterized protein</fullName>
    </submittedName>
</protein>
<dbReference type="EMBL" id="GGEC01015697">
    <property type="protein sequence ID" value="MBW96180.1"/>
    <property type="molecule type" value="Transcribed_RNA"/>
</dbReference>
<organism evidence="1">
    <name type="scientific">Rhizophora mucronata</name>
    <name type="common">Asiatic mangrove</name>
    <dbReference type="NCBI Taxonomy" id="61149"/>
    <lineage>
        <taxon>Eukaryota</taxon>
        <taxon>Viridiplantae</taxon>
        <taxon>Streptophyta</taxon>
        <taxon>Embryophyta</taxon>
        <taxon>Tracheophyta</taxon>
        <taxon>Spermatophyta</taxon>
        <taxon>Magnoliopsida</taxon>
        <taxon>eudicotyledons</taxon>
        <taxon>Gunneridae</taxon>
        <taxon>Pentapetalae</taxon>
        <taxon>rosids</taxon>
        <taxon>fabids</taxon>
        <taxon>Malpighiales</taxon>
        <taxon>Rhizophoraceae</taxon>
        <taxon>Rhizophora</taxon>
    </lineage>
</organism>
<name>A0A2P2JRU3_RHIMU</name>
<accession>A0A2P2JRU3</accession>
<reference evidence="1" key="1">
    <citation type="submission" date="2018-02" db="EMBL/GenBank/DDBJ databases">
        <title>Rhizophora mucronata_Transcriptome.</title>
        <authorList>
            <person name="Meera S.P."/>
            <person name="Sreeshan A."/>
            <person name="Augustine A."/>
        </authorList>
    </citation>
    <scope>NUCLEOTIDE SEQUENCE</scope>
    <source>
        <tissue evidence="1">Leaf</tissue>
    </source>
</reference>
<sequence length="38" mass="4514">MSSPSPPEVFHNRNKTIRLWFCRDSFDIQIYLIISCQA</sequence>